<proteinExistence type="predicted"/>
<organism evidence="1 2">
    <name type="scientific">Pseudomonas fluorescens</name>
    <dbReference type="NCBI Taxonomy" id="294"/>
    <lineage>
        <taxon>Bacteria</taxon>
        <taxon>Pseudomonadati</taxon>
        <taxon>Pseudomonadota</taxon>
        <taxon>Gammaproteobacteria</taxon>
        <taxon>Pseudomonadales</taxon>
        <taxon>Pseudomonadaceae</taxon>
        <taxon>Pseudomonas</taxon>
    </lineage>
</organism>
<evidence type="ECO:0000313" key="1">
    <source>
        <dbReference type="EMBL" id="VVO21805.1"/>
    </source>
</evidence>
<dbReference type="OrthoDB" id="9134035at2"/>
<dbReference type="RefSeq" id="WP_150805597.1">
    <property type="nucleotide sequence ID" value="NZ_CABVHY010000023.1"/>
</dbReference>
<evidence type="ECO:0000313" key="2">
    <source>
        <dbReference type="Proteomes" id="UP000379480"/>
    </source>
</evidence>
<sequence>MDFDFYPCGVDEKKPLLYLWQIEDAQGGVLYRYVGKANGGSKRPLTQYLRNVRNLQAGKPYRKGKPDAFREVHRKLADAAVRGYRLSLHLLENVAQIESIYDVESSAQRQYCTPPYCDLPANRSAK</sequence>
<gene>
    <name evidence="1" type="ORF">PS723_04271</name>
</gene>
<dbReference type="EMBL" id="CABVHY010000023">
    <property type="protein sequence ID" value="VVO21805.1"/>
    <property type="molecule type" value="Genomic_DNA"/>
</dbReference>
<dbReference type="AlphaFoldDB" id="A0A5E7E561"/>
<dbReference type="Proteomes" id="UP000379480">
    <property type="component" value="Unassembled WGS sequence"/>
</dbReference>
<accession>A0A5E7E561</accession>
<name>A0A5E7E561_PSEFL</name>
<protein>
    <recommendedName>
        <fullName evidence="3">GIY-YIG domain-containing protein</fullName>
    </recommendedName>
</protein>
<evidence type="ECO:0008006" key="3">
    <source>
        <dbReference type="Google" id="ProtNLM"/>
    </source>
</evidence>
<reference evidence="1 2" key="1">
    <citation type="submission" date="2019-09" db="EMBL/GenBank/DDBJ databases">
        <authorList>
            <person name="Chandra G."/>
            <person name="Truman W A."/>
        </authorList>
    </citation>
    <scope>NUCLEOTIDE SEQUENCE [LARGE SCALE GENOMIC DNA]</scope>
    <source>
        <strain evidence="1">PS723</strain>
    </source>
</reference>